<evidence type="ECO:0000313" key="2">
    <source>
        <dbReference type="EMBL" id="BBO69696.1"/>
    </source>
</evidence>
<feature type="chain" id="PRO_5024336653" description="Porin domain-containing protein" evidence="1">
    <location>
        <begin position="24"/>
        <end position="402"/>
    </location>
</feature>
<name>A0A5K7YKF5_9BACT</name>
<dbReference type="InterPro" id="IPR023614">
    <property type="entry name" value="Porin_dom_sf"/>
</dbReference>
<organism evidence="2 3">
    <name type="scientific">Desulfosarcina alkanivorans</name>
    <dbReference type="NCBI Taxonomy" id="571177"/>
    <lineage>
        <taxon>Bacteria</taxon>
        <taxon>Pseudomonadati</taxon>
        <taxon>Thermodesulfobacteriota</taxon>
        <taxon>Desulfobacteria</taxon>
        <taxon>Desulfobacterales</taxon>
        <taxon>Desulfosarcinaceae</taxon>
        <taxon>Desulfosarcina</taxon>
    </lineage>
</organism>
<evidence type="ECO:0000256" key="1">
    <source>
        <dbReference type="SAM" id="SignalP"/>
    </source>
</evidence>
<dbReference type="AlphaFoldDB" id="A0A5K7YKF5"/>
<gene>
    <name evidence="2" type="ORF">DSCA_36260</name>
</gene>
<evidence type="ECO:0008006" key="4">
    <source>
        <dbReference type="Google" id="ProtNLM"/>
    </source>
</evidence>
<dbReference type="Proteomes" id="UP000427906">
    <property type="component" value="Chromosome"/>
</dbReference>
<dbReference type="EMBL" id="AP021874">
    <property type="protein sequence ID" value="BBO69696.1"/>
    <property type="molecule type" value="Genomic_DNA"/>
</dbReference>
<dbReference type="OrthoDB" id="197869at2"/>
<reference evidence="2 3" key="1">
    <citation type="submission" date="2019-11" db="EMBL/GenBank/DDBJ databases">
        <title>Comparative genomics of hydrocarbon-degrading Desulfosarcina strains.</title>
        <authorList>
            <person name="Watanabe M."/>
            <person name="Kojima H."/>
            <person name="Fukui M."/>
        </authorList>
    </citation>
    <scope>NUCLEOTIDE SEQUENCE [LARGE SCALE GENOMIC DNA]</scope>
    <source>
        <strain evidence="2 3">PL12</strain>
    </source>
</reference>
<dbReference type="SUPFAM" id="SSF56935">
    <property type="entry name" value="Porins"/>
    <property type="match status" value="1"/>
</dbReference>
<dbReference type="Gene3D" id="2.40.160.10">
    <property type="entry name" value="Porin"/>
    <property type="match status" value="1"/>
</dbReference>
<keyword evidence="3" id="KW-1185">Reference proteome</keyword>
<accession>A0A5K7YKF5</accession>
<protein>
    <recommendedName>
        <fullName evidence="4">Porin domain-containing protein</fullName>
    </recommendedName>
</protein>
<proteinExistence type="predicted"/>
<keyword evidence="1" id="KW-0732">Signal</keyword>
<dbReference type="KEGG" id="dalk:DSCA_36260"/>
<sequence length="402" mass="45152">MKKLIVTCLSFAITFLNILNCHAIEVADIDIHGFISQGYMQTDNNNYLAGNTEKGSFEFNEFGINFGKELTEKLRLGLQLFARDLGDIGNGEVTLDWAYGDYRWKDWLGFRAGKIKLPYGFYNETRDIDALRTNILLPQSVYNDLQRDTLVAIQGAGIYGEIPVGVFGDLSYQLQIGTFDVDSDSGIAKVTEALGRGVFEVEKFNIDTAYVGSLQWSTPLDGLRVGGSYLTLSLDSDIRTNYPFGPLPAGSSLVADFNDITNYVASAEYTWNDLVLAAEYTRQELTFGIDNVLPEDTTKSEGYYLSASYRFTDWLQVGTYYSVYYANIEDKDGDTLEAQGLPDHGAWQKDWALTTRFDLNEYWTIKLEGHMLDGTAQVVSIDNPKGTDEDWFMYAAKITFSF</sequence>
<evidence type="ECO:0000313" key="3">
    <source>
        <dbReference type="Proteomes" id="UP000427906"/>
    </source>
</evidence>
<dbReference type="RefSeq" id="WP_155317711.1">
    <property type="nucleotide sequence ID" value="NZ_AP021874.1"/>
</dbReference>
<feature type="signal peptide" evidence="1">
    <location>
        <begin position="1"/>
        <end position="23"/>
    </location>
</feature>